<feature type="domain" description="AAA" evidence="1">
    <location>
        <begin position="20"/>
        <end position="149"/>
    </location>
</feature>
<accession>A0A844G3S3</accession>
<dbReference type="Pfam" id="PF13173">
    <property type="entry name" value="AAA_14"/>
    <property type="match status" value="1"/>
</dbReference>
<gene>
    <name evidence="3" type="ORF">FYJ85_08940</name>
</gene>
<evidence type="ECO:0000259" key="1">
    <source>
        <dbReference type="Pfam" id="PF13173"/>
    </source>
</evidence>
<dbReference type="InterPro" id="IPR027417">
    <property type="entry name" value="P-loop_NTPase"/>
</dbReference>
<keyword evidence="4" id="KW-1185">Reference proteome</keyword>
<proteinExistence type="predicted"/>
<sequence length="405" mass="46624">MKNRPLYLKELQKYRDKSVIKVVTGIRRCGKSSLLQLFVEHLKEQKVPEGRILQINFESLQYDGMTYRELYNQVMEKAKAGTGKFYLFLDEIQRVEHWEKAINSFQVELDADIYITGSNAYLLSSDLATYLAGRYVEIRMLPLSFREFLDFHTFPELVSAETKFEHYLRFGGFPGLAEFDFNEKQIHEVLEGIYASAVLKDIYQRLEIRNSDLLDKVCRFFADNIGNTSSANRVAGVLEAEGNLPKAKKGISAGLVSGYVDALVNAFIFYRAGRYDIKGKELLKTLSKWYIVDMGFRNLLLGYRNADRGHILENLVYLELLRRGYTVSIGKIGSLEVDFIATNQTEKHYIQVTETMLGDETRARELEPLRKISDNYPKTVLTMDRSFLTNEDGIEIVNLIDWLLG</sequence>
<keyword evidence="3" id="KW-0067">ATP-binding</keyword>
<dbReference type="InterPro" id="IPR041682">
    <property type="entry name" value="AAA_14"/>
</dbReference>
<organism evidence="3 4">
    <name type="scientific">Victivallis lenta</name>
    <dbReference type="NCBI Taxonomy" id="2606640"/>
    <lineage>
        <taxon>Bacteria</taxon>
        <taxon>Pseudomonadati</taxon>
        <taxon>Lentisphaerota</taxon>
        <taxon>Lentisphaeria</taxon>
        <taxon>Victivallales</taxon>
        <taxon>Victivallaceae</taxon>
        <taxon>Victivallis</taxon>
    </lineage>
</organism>
<dbReference type="InterPro" id="IPR025420">
    <property type="entry name" value="DUF4143"/>
</dbReference>
<dbReference type="GO" id="GO:0005524">
    <property type="term" value="F:ATP binding"/>
    <property type="evidence" value="ECO:0007669"/>
    <property type="project" value="UniProtKB-KW"/>
</dbReference>
<dbReference type="Proteomes" id="UP000435649">
    <property type="component" value="Unassembled WGS sequence"/>
</dbReference>
<keyword evidence="3" id="KW-0547">Nucleotide-binding</keyword>
<name>A0A844G3S3_9BACT</name>
<dbReference type="PANTHER" id="PTHR33295:SF20">
    <property type="entry name" value="ATPASE"/>
    <property type="match status" value="1"/>
</dbReference>
<comment type="caution">
    <text evidence="3">The sequence shown here is derived from an EMBL/GenBank/DDBJ whole genome shotgun (WGS) entry which is preliminary data.</text>
</comment>
<dbReference type="Gene3D" id="3.40.50.300">
    <property type="entry name" value="P-loop containing nucleotide triphosphate hydrolases"/>
    <property type="match status" value="1"/>
</dbReference>
<dbReference type="RefSeq" id="WP_154418028.1">
    <property type="nucleotide sequence ID" value="NZ_VUNS01000008.1"/>
</dbReference>
<dbReference type="SUPFAM" id="SSF52540">
    <property type="entry name" value="P-loop containing nucleoside triphosphate hydrolases"/>
    <property type="match status" value="1"/>
</dbReference>
<dbReference type="EMBL" id="VUNS01000008">
    <property type="protein sequence ID" value="MST97168.1"/>
    <property type="molecule type" value="Genomic_DNA"/>
</dbReference>
<evidence type="ECO:0000313" key="4">
    <source>
        <dbReference type="Proteomes" id="UP000435649"/>
    </source>
</evidence>
<evidence type="ECO:0000259" key="2">
    <source>
        <dbReference type="Pfam" id="PF13635"/>
    </source>
</evidence>
<reference evidence="3 4" key="1">
    <citation type="submission" date="2019-08" db="EMBL/GenBank/DDBJ databases">
        <title>In-depth cultivation of the pig gut microbiome towards novel bacterial diversity and tailored functional studies.</title>
        <authorList>
            <person name="Wylensek D."/>
            <person name="Hitch T.C.A."/>
            <person name="Clavel T."/>
        </authorList>
    </citation>
    <scope>NUCLEOTIDE SEQUENCE [LARGE SCALE GENOMIC DNA]</scope>
    <source>
        <strain evidence="3 4">BBE-744-WT-12</strain>
    </source>
</reference>
<protein>
    <submittedName>
        <fullName evidence="3">ATP-binding protein</fullName>
    </submittedName>
</protein>
<dbReference type="PANTHER" id="PTHR33295">
    <property type="entry name" value="ATPASE"/>
    <property type="match status" value="1"/>
</dbReference>
<feature type="domain" description="DUF4143" evidence="2">
    <location>
        <begin position="200"/>
        <end position="352"/>
    </location>
</feature>
<dbReference type="AlphaFoldDB" id="A0A844G3S3"/>
<dbReference type="Pfam" id="PF13635">
    <property type="entry name" value="DUF4143"/>
    <property type="match status" value="1"/>
</dbReference>
<evidence type="ECO:0000313" key="3">
    <source>
        <dbReference type="EMBL" id="MST97168.1"/>
    </source>
</evidence>